<sequence length="272" mass="29921">MEIGSVAIGDARDICVATKWRLWRHLVAAFLLKVDVLAVQEAQLPSGRNIAIPGYGDPQLLPYTNPKSNPEDEREDHFSLDMFPSLPNVIAVGDINGHHPVWDVNCSEPDAVGNRVNDWLELHHWVTLNSGAATCVGYGNRTRQTAPDVAMCHRDMAGRCTWAVGEDLGSDHLPQLIHTSIGGARPKRIRKSRWAFHKADWTGFAADCDAALADLRPDSLSVEGLSERLVAAILSASTAHIPRGARADPKPWALDPDLACVRILQRYVRSYT</sequence>
<dbReference type="AlphaFoldDB" id="A0A6A4X0D9"/>
<dbReference type="InterPro" id="IPR005135">
    <property type="entry name" value="Endo/exonuclease/phosphatase"/>
</dbReference>
<keyword evidence="4" id="KW-1185">Reference proteome</keyword>
<accession>A0A6A4X0D9</accession>
<dbReference type="Proteomes" id="UP000440578">
    <property type="component" value="Unassembled WGS sequence"/>
</dbReference>
<organism evidence="3 4">
    <name type="scientific">Amphibalanus amphitrite</name>
    <name type="common">Striped barnacle</name>
    <name type="synonym">Balanus amphitrite</name>
    <dbReference type="NCBI Taxonomy" id="1232801"/>
    <lineage>
        <taxon>Eukaryota</taxon>
        <taxon>Metazoa</taxon>
        <taxon>Ecdysozoa</taxon>
        <taxon>Arthropoda</taxon>
        <taxon>Crustacea</taxon>
        <taxon>Multicrustacea</taxon>
        <taxon>Cirripedia</taxon>
        <taxon>Thoracica</taxon>
        <taxon>Thoracicalcarea</taxon>
        <taxon>Balanomorpha</taxon>
        <taxon>Balanoidea</taxon>
        <taxon>Balanidae</taxon>
        <taxon>Amphibalaninae</taxon>
        <taxon>Amphibalanus</taxon>
    </lineage>
</organism>
<proteinExistence type="predicted"/>
<protein>
    <recommendedName>
        <fullName evidence="2">Endonuclease/exonuclease/phosphatase domain-containing protein</fullName>
    </recommendedName>
</protein>
<reference evidence="3 4" key="1">
    <citation type="submission" date="2019-07" db="EMBL/GenBank/DDBJ databases">
        <title>Draft genome assembly of a fouling barnacle, Amphibalanus amphitrite (Darwin, 1854): The first reference genome for Thecostraca.</title>
        <authorList>
            <person name="Kim W."/>
        </authorList>
    </citation>
    <scope>NUCLEOTIDE SEQUENCE [LARGE SCALE GENOMIC DNA]</scope>
    <source>
        <strain evidence="3">SNU_AA5</strain>
        <tissue evidence="3">Soma without cirri and trophi</tissue>
    </source>
</reference>
<gene>
    <name evidence="3" type="ORF">FJT64_018136</name>
</gene>
<feature type="signal peptide" evidence="1">
    <location>
        <begin position="1"/>
        <end position="38"/>
    </location>
</feature>
<evidence type="ECO:0000313" key="4">
    <source>
        <dbReference type="Proteomes" id="UP000440578"/>
    </source>
</evidence>
<feature type="chain" id="PRO_5025407166" description="Endonuclease/exonuclease/phosphatase domain-containing protein" evidence="1">
    <location>
        <begin position="39"/>
        <end position="272"/>
    </location>
</feature>
<feature type="domain" description="Endonuclease/exonuclease/phosphatase" evidence="2">
    <location>
        <begin position="82"/>
        <end position="174"/>
    </location>
</feature>
<dbReference type="GO" id="GO:0003824">
    <property type="term" value="F:catalytic activity"/>
    <property type="evidence" value="ECO:0007669"/>
    <property type="project" value="InterPro"/>
</dbReference>
<dbReference type="Gene3D" id="3.60.10.10">
    <property type="entry name" value="Endonuclease/exonuclease/phosphatase"/>
    <property type="match status" value="1"/>
</dbReference>
<evidence type="ECO:0000313" key="3">
    <source>
        <dbReference type="EMBL" id="KAF0311019.1"/>
    </source>
</evidence>
<evidence type="ECO:0000256" key="1">
    <source>
        <dbReference type="SAM" id="SignalP"/>
    </source>
</evidence>
<name>A0A6A4X0D9_AMPAM</name>
<dbReference type="EMBL" id="VIIS01000273">
    <property type="protein sequence ID" value="KAF0311019.1"/>
    <property type="molecule type" value="Genomic_DNA"/>
</dbReference>
<keyword evidence="1" id="KW-0732">Signal</keyword>
<dbReference type="PANTHER" id="PTHR36688:SF2">
    <property type="entry name" value="ENDONUCLEASE_EXONUCLEASE_PHOSPHATASE DOMAIN-CONTAINING PROTEIN"/>
    <property type="match status" value="1"/>
</dbReference>
<comment type="caution">
    <text evidence="3">The sequence shown here is derived from an EMBL/GenBank/DDBJ whole genome shotgun (WGS) entry which is preliminary data.</text>
</comment>
<evidence type="ECO:0000259" key="2">
    <source>
        <dbReference type="Pfam" id="PF14529"/>
    </source>
</evidence>
<dbReference type="Pfam" id="PF14529">
    <property type="entry name" value="Exo_endo_phos_2"/>
    <property type="match status" value="1"/>
</dbReference>
<dbReference type="SUPFAM" id="SSF56219">
    <property type="entry name" value="DNase I-like"/>
    <property type="match status" value="1"/>
</dbReference>
<dbReference type="PANTHER" id="PTHR36688">
    <property type="entry name" value="ENDO/EXONUCLEASE/PHOSPHATASE DOMAIN-CONTAINING PROTEIN"/>
    <property type="match status" value="1"/>
</dbReference>
<dbReference type="InterPro" id="IPR036691">
    <property type="entry name" value="Endo/exonu/phosph_ase_sf"/>
</dbReference>
<dbReference type="InterPro" id="IPR052560">
    <property type="entry name" value="RdDP_mobile_element"/>
</dbReference>